<dbReference type="RefSeq" id="WP_110937413.1">
    <property type="nucleotide sequence ID" value="NZ_KZ614146.1"/>
</dbReference>
<dbReference type="GO" id="GO:0042910">
    <property type="term" value="F:xenobiotic transmembrane transporter activity"/>
    <property type="evidence" value="ECO:0007669"/>
    <property type="project" value="TreeGrafter"/>
</dbReference>
<evidence type="ECO:0000256" key="1">
    <source>
        <dbReference type="SAM" id="MobiDB-lite"/>
    </source>
</evidence>
<dbReference type="AlphaFoldDB" id="A0A3A9K9K9"/>
<gene>
    <name evidence="3" type="ORF">CR203_11335</name>
</gene>
<dbReference type="SUPFAM" id="SSF82866">
    <property type="entry name" value="Multidrug efflux transporter AcrB transmembrane domain"/>
    <property type="match status" value="2"/>
</dbReference>
<dbReference type="Gene3D" id="3.30.70.1440">
    <property type="entry name" value="Multidrug efflux transporter AcrB pore domain"/>
    <property type="match status" value="1"/>
</dbReference>
<dbReference type="GO" id="GO:0005886">
    <property type="term" value="C:plasma membrane"/>
    <property type="evidence" value="ECO:0007669"/>
    <property type="project" value="TreeGrafter"/>
</dbReference>
<dbReference type="PANTHER" id="PTHR32063:SF0">
    <property type="entry name" value="SWARMING MOTILITY PROTEIN SWRC"/>
    <property type="match status" value="1"/>
</dbReference>
<evidence type="ECO:0000313" key="3">
    <source>
        <dbReference type="EMBL" id="RKL67101.1"/>
    </source>
</evidence>
<comment type="caution">
    <text evidence="3">The sequence shown here is derived from an EMBL/GenBank/DDBJ whole genome shotgun (WGS) entry which is preliminary data.</text>
</comment>
<dbReference type="SUPFAM" id="SSF82714">
    <property type="entry name" value="Multidrug efflux transporter AcrB TolC docking domain, DN and DC subdomains"/>
    <property type="match status" value="2"/>
</dbReference>
<dbReference type="OrthoDB" id="9757876at2"/>
<accession>A0A3A9K9K9</accession>
<evidence type="ECO:0000256" key="2">
    <source>
        <dbReference type="SAM" id="Phobius"/>
    </source>
</evidence>
<sequence length="1134" mass="124249">MNITKFSIKRPVFTVVTMILFLLLGAISLTNIPLKLMPDIDPPIGAVVTSYPDAGPEEVLDKVSRPLETSLATVPGLNNISSISMEGSSMTILEFSWATSMDDVENDITSSMSQAVLPSDAGSPTFLKFDPSQLPIIQLSLSSLGEEGEFDELADDLSMELSKLDGIASIDMTGQEGDEIQVQLDQDALEEFGLDQSNVVQMIQAHNVTSPGGIVESGDLQYTTRVLFEMTSTEDIENIVLTVDAETGDDVTVADVASVDLLAENSGAITRTNQESAIMMSVQQQSDGNMAEISSQFNEELEFLLEDEKYSDLEVAMLFDQGDYVEEAISSVSSALILGGLFAVLVLFAFLRSVKTPLIVGLAIPFSVIVTFVLLYFADMSLNIMTLGGLALGIGMLVDNSIVVIENIYRHLSMRKDPKKAAFDGTKEVGGAITASTLTTISVFLPVIFISGIVGNIFMEFALTVSFSLLASLLVALTVVPMLASKFLKTPTENIEQKRQDSKFIKTVGSSVKWALKHRLGVMGITFLLLVAGAFGVSQVGVEFIPATDEGYFEIGVEMENGTPLEETSASVENIENILDEEDDILHYMSTVGSGGGEAAILGGSSSNEASIFITMEALEDRDISTADFADSIRRDVERAAPDAEVSVEQQSLMGSAPNTISFNVLDSDPTRLEEESNKILAEFQDMSEFNEVTSDLTDTVTEIQFNVDDAAARENGFVPAQIAQMLNEKMNGATATQIVTESDDIYEVHVRYAEEFTSNIEDVENLLLRNDAGEYVALNEVVDVEEGEGPITINRINQQASVQFTLKYGNEYNLGEMSDLAETTIDDLDIPTETSVDFTGDQELVEGAMSDLTLALLLALVFVYLVLAAQFESFKYPLVIMFSVPLVIIGVALGLTLTLTPLSVMAFIGLIVLAGIVVNNAIVLVDYMNKLKESGMRSYDAMVEAVKDRARPILMTSITTILGLVPLALGLGEGSEIQQPMAITVIGGLISSTFLTLLFIPVVYSFFDKETRNLNKKYVTPDGQLIPAYLIDDRSNKQKELEQQKYALPSESYQDEEQDVSDYYRELPEKEYEYDVEEQNIEIELDEEEKEPLLNEEQETQQPRNKKDDSRREELLDLLEGVIERERKKKDEE</sequence>
<dbReference type="InterPro" id="IPR001036">
    <property type="entry name" value="Acrflvin-R"/>
</dbReference>
<feature type="transmembrane region" description="Helical" evidence="2">
    <location>
        <begin position="461"/>
        <end position="484"/>
    </location>
</feature>
<feature type="transmembrane region" description="Helical" evidence="2">
    <location>
        <begin position="982"/>
        <end position="1008"/>
    </location>
</feature>
<dbReference type="EMBL" id="PDOE01000004">
    <property type="protein sequence ID" value="RKL67101.1"/>
    <property type="molecule type" value="Genomic_DNA"/>
</dbReference>
<feature type="compositionally biased region" description="Acidic residues" evidence="1">
    <location>
        <begin position="1075"/>
        <end position="1100"/>
    </location>
</feature>
<dbReference type="PRINTS" id="PR00702">
    <property type="entry name" value="ACRIFLAVINRP"/>
</dbReference>
<proteinExistence type="predicted"/>
<keyword evidence="4" id="KW-1185">Reference proteome</keyword>
<organism evidence="3 4">
    <name type="scientific">Salipaludibacillus neizhouensis</name>
    <dbReference type="NCBI Taxonomy" id="885475"/>
    <lineage>
        <taxon>Bacteria</taxon>
        <taxon>Bacillati</taxon>
        <taxon>Bacillota</taxon>
        <taxon>Bacilli</taxon>
        <taxon>Bacillales</taxon>
        <taxon>Bacillaceae</taxon>
    </lineage>
</organism>
<dbReference type="Gene3D" id="3.30.70.1320">
    <property type="entry name" value="Multidrug efflux transporter AcrB pore domain like"/>
    <property type="match status" value="1"/>
</dbReference>
<feature type="transmembrane region" description="Helical" evidence="2">
    <location>
        <begin position="520"/>
        <end position="538"/>
    </location>
</feature>
<dbReference type="SUPFAM" id="SSF82693">
    <property type="entry name" value="Multidrug efflux transporter AcrB pore domain, PN1, PN2, PC1 and PC2 subdomains"/>
    <property type="match status" value="2"/>
</dbReference>
<feature type="region of interest" description="Disordered" evidence="1">
    <location>
        <begin position="1072"/>
        <end position="1114"/>
    </location>
</feature>
<keyword evidence="2" id="KW-0812">Transmembrane</keyword>
<evidence type="ECO:0000313" key="4">
    <source>
        <dbReference type="Proteomes" id="UP000281498"/>
    </source>
</evidence>
<feature type="transmembrane region" description="Helical" evidence="2">
    <location>
        <begin position="951"/>
        <end position="970"/>
    </location>
</feature>
<reference evidence="3 4" key="1">
    <citation type="submission" date="2017-10" db="EMBL/GenBank/DDBJ databases">
        <title>Bacillus sp. nov., a halophilic bacterium isolated from a Keqin Lake.</title>
        <authorList>
            <person name="Wang H."/>
        </authorList>
    </citation>
    <scope>NUCLEOTIDE SEQUENCE [LARGE SCALE GENOMIC DNA]</scope>
    <source>
        <strain evidence="3 4">KCTC 13187</strain>
    </source>
</reference>
<feature type="transmembrane region" description="Helical" evidence="2">
    <location>
        <begin position="384"/>
        <end position="409"/>
    </location>
</feature>
<feature type="transmembrane region" description="Helical" evidence="2">
    <location>
        <begin position="429"/>
        <end position="455"/>
    </location>
</feature>
<feature type="transmembrane region" description="Helical" evidence="2">
    <location>
        <begin position="358"/>
        <end position="378"/>
    </location>
</feature>
<dbReference type="Proteomes" id="UP000281498">
    <property type="component" value="Unassembled WGS sequence"/>
</dbReference>
<dbReference type="Pfam" id="PF00873">
    <property type="entry name" value="ACR_tran"/>
    <property type="match status" value="1"/>
</dbReference>
<dbReference type="Gene3D" id="3.30.70.1430">
    <property type="entry name" value="Multidrug efflux transporter AcrB pore domain"/>
    <property type="match status" value="2"/>
</dbReference>
<dbReference type="InterPro" id="IPR027463">
    <property type="entry name" value="AcrB_DN_DC_subdom"/>
</dbReference>
<keyword evidence="2" id="KW-1133">Transmembrane helix</keyword>
<protein>
    <submittedName>
        <fullName evidence="3">MFS transporter</fullName>
    </submittedName>
</protein>
<keyword evidence="2" id="KW-0472">Membrane</keyword>
<feature type="transmembrane region" description="Helical" evidence="2">
    <location>
        <begin position="12"/>
        <end position="34"/>
    </location>
</feature>
<feature type="transmembrane region" description="Helical" evidence="2">
    <location>
        <begin position="853"/>
        <end position="872"/>
    </location>
</feature>
<dbReference type="Gene3D" id="1.20.1640.10">
    <property type="entry name" value="Multidrug efflux transporter AcrB transmembrane domain"/>
    <property type="match status" value="2"/>
</dbReference>
<feature type="transmembrane region" description="Helical" evidence="2">
    <location>
        <begin position="879"/>
        <end position="900"/>
    </location>
</feature>
<dbReference type="PANTHER" id="PTHR32063">
    <property type="match status" value="1"/>
</dbReference>
<dbReference type="Gene3D" id="3.30.2090.10">
    <property type="entry name" value="Multidrug efflux transporter AcrB TolC docking domain, DN and DC subdomains"/>
    <property type="match status" value="2"/>
</dbReference>
<feature type="transmembrane region" description="Helical" evidence="2">
    <location>
        <begin position="906"/>
        <end position="930"/>
    </location>
</feature>
<name>A0A3A9K9K9_9BACI</name>
<feature type="transmembrane region" description="Helical" evidence="2">
    <location>
        <begin position="328"/>
        <end position="351"/>
    </location>
</feature>